<gene>
    <name evidence="1" type="ORF">V5O48_019624</name>
</gene>
<feature type="non-terminal residue" evidence="1">
    <location>
        <position position="1"/>
    </location>
</feature>
<evidence type="ECO:0000313" key="1">
    <source>
        <dbReference type="EMBL" id="KAL0562463.1"/>
    </source>
</evidence>
<dbReference type="Proteomes" id="UP001465976">
    <property type="component" value="Unassembled WGS sequence"/>
</dbReference>
<feature type="non-terminal residue" evidence="1">
    <location>
        <position position="120"/>
    </location>
</feature>
<reference evidence="1 2" key="1">
    <citation type="submission" date="2024-02" db="EMBL/GenBank/DDBJ databases">
        <title>A draft genome for the cacao thread blight pathogen Marasmius crinis-equi.</title>
        <authorList>
            <person name="Cohen S.P."/>
            <person name="Baruah I.K."/>
            <person name="Amoako-Attah I."/>
            <person name="Bukari Y."/>
            <person name="Meinhardt L.W."/>
            <person name="Bailey B.A."/>
        </authorList>
    </citation>
    <scope>NUCLEOTIDE SEQUENCE [LARGE SCALE GENOMIC DNA]</scope>
    <source>
        <strain evidence="1 2">GH-76</strain>
    </source>
</reference>
<name>A0ABR3EHY4_9AGAR</name>
<sequence>YDYTNKDNRNLQPTLSPLFSRFTMAKRQRTGSSRGQSGLSNGVDFYTAVDDDYVEKETMTGGTADERWNEAKARLRSTYVAIADAIPNMVIPAKWLTFLTGMTSRFGGDYYIWYCIGNCH</sequence>
<organism evidence="1 2">
    <name type="scientific">Marasmius crinis-equi</name>
    <dbReference type="NCBI Taxonomy" id="585013"/>
    <lineage>
        <taxon>Eukaryota</taxon>
        <taxon>Fungi</taxon>
        <taxon>Dikarya</taxon>
        <taxon>Basidiomycota</taxon>
        <taxon>Agaricomycotina</taxon>
        <taxon>Agaricomycetes</taxon>
        <taxon>Agaricomycetidae</taxon>
        <taxon>Agaricales</taxon>
        <taxon>Marasmiineae</taxon>
        <taxon>Marasmiaceae</taxon>
        <taxon>Marasmius</taxon>
    </lineage>
</organism>
<evidence type="ECO:0000313" key="2">
    <source>
        <dbReference type="Proteomes" id="UP001465976"/>
    </source>
</evidence>
<accession>A0ABR3EHY4</accession>
<dbReference type="EMBL" id="JBAHYK010005646">
    <property type="protein sequence ID" value="KAL0562463.1"/>
    <property type="molecule type" value="Genomic_DNA"/>
</dbReference>
<keyword evidence="2" id="KW-1185">Reference proteome</keyword>
<protein>
    <submittedName>
        <fullName evidence="1">Uncharacterized protein</fullName>
    </submittedName>
</protein>
<comment type="caution">
    <text evidence="1">The sequence shown here is derived from an EMBL/GenBank/DDBJ whole genome shotgun (WGS) entry which is preliminary data.</text>
</comment>
<proteinExistence type="predicted"/>